<gene>
    <name evidence="1" type="ORF">DIT97_15750</name>
</gene>
<comment type="caution">
    <text evidence="1">The sequence shown here is derived from an EMBL/GenBank/DDBJ whole genome shotgun (WGS) entry which is preliminary data.</text>
</comment>
<proteinExistence type="predicted"/>
<dbReference type="Proteomes" id="UP000263642">
    <property type="component" value="Unassembled WGS sequence"/>
</dbReference>
<evidence type="ECO:0000313" key="1">
    <source>
        <dbReference type="EMBL" id="HCO24413.1"/>
    </source>
</evidence>
<accession>A0A3D3R6G0</accession>
<organism evidence="1 2">
    <name type="scientific">Gimesia maris</name>
    <dbReference type="NCBI Taxonomy" id="122"/>
    <lineage>
        <taxon>Bacteria</taxon>
        <taxon>Pseudomonadati</taxon>
        <taxon>Planctomycetota</taxon>
        <taxon>Planctomycetia</taxon>
        <taxon>Planctomycetales</taxon>
        <taxon>Planctomycetaceae</taxon>
        <taxon>Gimesia</taxon>
    </lineage>
</organism>
<dbReference type="AlphaFoldDB" id="A0A3D3R6G0"/>
<evidence type="ECO:0000313" key="2">
    <source>
        <dbReference type="Proteomes" id="UP000263642"/>
    </source>
</evidence>
<dbReference type="EMBL" id="DQAY01000093">
    <property type="protein sequence ID" value="HCO24413.1"/>
    <property type="molecule type" value="Genomic_DNA"/>
</dbReference>
<evidence type="ECO:0008006" key="3">
    <source>
        <dbReference type="Google" id="ProtNLM"/>
    </source>
</evidence>
<sequence length="79" mass="8920">MKNTESQDQNATGIIELDKTYTLKEFMSITGKGRHAIAECKKRGLPILKDGRTPYVNGKDYTDYLLRINGRMNDSPSPN</sequence>
<protein>
    <recommendedName>
        <fullName evidence="3">DNA-binding protein</fullName>
    </recommendedName>
</protein>
<reference evidence="1 2" key="1">
    <citation type="journal article" date="2018" name="Nat. Biotechnol.">
        <title>A standardized bacterial taxonomy based on genome phylogeny substantially revises the tree of life.</title>
        <authorList>
            <person name="Parks D.H."/>
            <person name="Chuvochina M."/>
            <person name="Waite D.W."/>
            <person name="Rinke C."/>
            <person name="Skarshewski A."/>
            <person name="Chaumeil P.A."/>
            <person name="Hugenholtz P."/>
        </authorList>
    </citation>
    <scope>NUCLEOTIDE SEQUENCE [LARGE SCALE GENOMIC DNA]</scope>
    <source>
        <strain evidence="1">UBA9375</strain>
    </source>
</reference>
<name>A0A3D3R6G0_9PLAN</name>